<dbReference type="EMBL" id="UOEP01000166">
    <property type="protein sequence ID" value="VAW22096.1"/>
    <property type="molecule type" value="Genomic_DNA"/>
</dbReference>
<protein>
    <recommendedName>
        <fullName evidence="1">Outer membrane protein beta-barrel domain-containing protein</fullName>
    </recommendedName>
</protein>
<gene>
    <name evidence="2" type="ORF">MNBD_BACTEROID01-1963</name>
</gene>
<organism evidence="2">
    <name type="scientific">hydrothermal vent metagenome</name>
    <dbReference type="NCBI Taxonomy" id="652676"/>
    <lineage>
        <taxon>unclassified sequences</taxon>
        <taxon>metagenomes</taxon>
        <taxon>ecological metagenomes</taxon>
    </lineage>
</organism>
<name>A0A3B0UR15_9ZZZZ</name>
<dbReference type="AlphaFoldDB" id="A0A3B0UR15"/>
<feature type="domain" description="Outer membrane protein beta-barrel" evidence="1">
    <location>
        <begin position="43"/>
        <end position="232"/>
    </location>
</feature>
<proteinExistence type="predicted"/>
<dbReference type="InterPro" id="IPR025665">
    <property type="entry name" value="Beta-barrel_OMP_2"/>
</dbReference>
<dbReference type="Pfam" id="PF13568">
    <property type="entry name" value="OMP_b-brl_2"/>
    <property type="match status" value="1"/>
</dbReference>
<accession>A0A3B0UR15</accession>
<evidence type="ECO:0000313" key="2">
    <source>
        <dbReference type="EMBL" id="VAW22096.1"/>
    </source>
</evidence>
<evidence type="ECO:0000259" key="1">
    <source>
        <dbReference type="Pfam" id="PF13568"/>
    </source>
</evidence>
<reference evidence="2" key="1">
    <citation type="submission" date="2018-06" db="EMBL/GenBank/DDBJ databases">
        <authorList>
            <person name="Zhirakovskaya E."/>
        </authorList>
    </citation>
    <scope>NUCLEOTIDE SEQUENCE</scope>
</reference>
<sequence length="265" mass="30409">MKKYNKLLFFVKRRLFTILLLFLAVVAHAQRPKVKNLTTFDDKKLHFGFSLGVSSLDFGIKHYTPIGENPDFTPKIWTGDTRQIGANDTVRADIGKNVPGFTVSIISSLRLTRDLELRFLPGLSFGERRLVYNIPVVDTNTSYDESNYEYSIKSTFLDFPLLIKYKARRINNDRPYVVFGVAYRQDIARTANEDLVQLKNSGFYAEVGAGWDTYLLFFRFSVEAKVSIGLFDQLGKAPDSTQRQYYSNAINKLTSNIFTLSFHFE</sequence>